<keyword evidence="3" id="KW-1185">Reference proteome</keyword>
<organism evidence="2 3">
    <name type="scientific">Hibiscus sabdariffa</name>
    <name type="common">roselle</name>
    <dbReference type="NCBI Taxonomy" id="183260"/>
    <lineage>
        <taxon>Eukaryota</taxon>
        <taxon>Viridiplantae</taxon>
        <taxon>Streptophyta</taxon>
        <taxon>Embryophyta</taxon>
        <taxon>Tracheophyta</taxon>
        <taxon>Spermatophyta</taxon>
        <taxon>Magnoliopsida</taxon>
        <taxon>eudicotyledons</taxon>
        <taxon>Gunneridae</taxon>
        <taxon>Pentapetalae</taxon>
        <taxon>rosids</taxon>
        <taxon>malvids</taxon>
        <taxon>Malvales</taxon>
        <taxon>Malvaceae</taxon>
        <taxon>Malvoideae</taxon>
        <taxon>Hibiscus</taxon>
    </lineage>
</organism>
<evidence type="ECO:0000256" key="1">
    <source>
        <dbReference type="SAM" id="MobiDB-lite"/>
    </source>
</evidence>
<reference evidence="2 3" key="1">
    <citation type="journal article" date="2024" name="G3 (Bethesda)">
        <title>Genome assembly of Hibiscus sabdariffa L. provides insights into metabolisms of medicinal natural products.</title>
        <authorList>
            <person name="Kim T."/>
        </authorList>
    </citation>
    <scope>NUCLEOTIDE SEQUENCE [LARGE SCALE GENOMIC DNA]</scope>
    <source>
        <strain evidence="2">TK-2024</strain>
        <tissue evidence="2">Old leaves</tissue>
    </source>
</reference>
<proteinExistence type="predicted"/>
<protein>
    <submittedName>
        <fullName evidence="2">Uncharacterized protein</fullName>
    </submittedName>
</protein>
<comment type="caution">
    <text evidence="2">The sequence shown here is derived from an EMBL/GenBank/DDBJ whole genome shotgun (WGS) entry which is preliminary data.</text>
</comment>
<accession>A0ABR2EHY6</accession>
<feature type="compositionally biased region" description="Polar residues" evidence="1">
    <location>
        <begin position="53"/>
        <end position="68"/>
    </location>
</feature>
<name>A0ABR2EHY6_9ROSI</name>
<evidence type="ECO:0000313" key="2">
    <source>
        <dbReference type="EMBL" id="KAK8560053.1"/>
    </source>
</evidence>
<gene>
    <name evidence="2" type="ORF">V6N12_012856</name>
</gene>
<feature type="region of interest" description="Disordered" evidence="1">
    <location>
        <begin position="22"/>
        <end position="73"/>
    </location>
</feature>
<dbReference type="EMBL" id="JBBPBM010000014">
    <property type="protein sequence ID" value="KAK8560053.1"/>
    <property type="molecule type" value="Genomic_DNA"/>
</dbReference>
<sequence>MGEEDDFIWGLSNEIRVNGFSPIDISHPGGSRDPDPVRFRPSSCRPAPARLQAQCSVAHSSSTRIQPGSNPPPTRLVTWPSRALGPQWLNGRPGLEILEPTHQAAKELDHVDLCLILGLWGTPFL</sequence>
<evidence type="ECO:0000313" key="3">
    <source>
        <dbReference type="Proteomes" id="UP001472677"/>
    </source>
</evidence>
<dbReference type="Proteomes" id="UP001472677">
    <property type="component" value="Unassembled WGS sequence"/>
</dbReference>